<name>A0A1H6HYQ4_9FLAO</name>
<evidence type="ECO:0000313" key="2">
    <source>
        <dbReference type="EMBL" id="SEH39285.1"/>
    </source>
</evidence>
<evidence type="ECO:0000256" key="1">
    <source>
        <dbReference type="SAM" id="MobiDB-lite"/>
    </source>
</evidence>
<feature type="region of interest" description="Disordered" evidence="1">
    <location>
        <begin position="43"/>
        <end position="88"/>
    </location>
</feature>
<dbReference type="Proteomes" id="UP000198555">
    <property type="component" value="Unassembled WGS sequence"/>
</dbReference>
<sequence>MLPASSARTLSSKVTTLVTRFTILLNVAEVMLRRILSSPIVHPQSFGSSSEKTSFFRRRPEETPVMTRKKPEAIRSKSVRTSQNQSQPVTGVQAAIFCFNFVSLTNKIICYGNNKQRNPRRILR</sequence>
<organism evidence="2 3">
    <name type="scientific">Epilithonimonas hominis</name>
    <dbReference type="NCBI Taxonomy" id="420404"/>
    <lineage>
        <taxon>Bacteria</taxon>
        <taxon>Pseudomonadati</taxon>
        <taxon>Bacteroidota</taxon>
        <taxon>Flavobacteriia</taxon>
        <taxon>Flavobacteriales</taxon>
        <taxon>Weeksellaceae</taxon>
        <taxon>Chryseobacterium group</taxon>
        <taxon>Epilithonimonas</taxon>
    </lineage>
</organism>
<proteinExistence type="predicted"/>
<protein>
    <submittedName>
        <fullName evidence="2">Uncharacterized protein</fullName>
    </submittedName>
</protein>
<reference evidence="3" key="1">
    <citation type="submission" date="2016-10" db="EMBL/GenBank/DDBJ databases">
        <authorList>
            <person name="Varghese N."/>
            <person name="Submissions S."/>
        </authorList>
    </citation>
    <scope>NUCLEOTIDE SEQUENCE [LARGE SCALE GENOMIC DNA]</scope>
    <source>
        <strain evidence="3">DSM 19326</strain>
    </source>
</reference>
<dbReference type="STRING" id="420404.SAMN05421793_102100"/>
<dbReference type="EMBL" id="FNWX01000002">
    <property type="protein sequence ID" value="SEH39285.1"/>
    <property type="molecule type" value="Genomic_DNA"/>
</dbReference>
<accession>A0A1H6HYQ4</accession>
<evidence type="ECO:0000313" key="3">
    <source>
        <dbReference type="Proteomes" id="UP000198555"/>
    </source>
</evidence>
<feature type="compositionally biased region" description="Polar residues" evidence="1">
    <location>
        <begin position="79"/>
        <end position="88"/>
    </location>
</feature>
<dbReference type="AlphaFoldDB" id="A0A1H6HYQ4"/>
<gene>
    <name evidence="2" type="ORF">SAMN05421793_102100</name>
</gene>
<keyword evidence="3" id="KW-1185">Reference proteome</keyword>